<name>V4CR15_LOTGI</name>
<evidence type="ECO:0000313" key="2">
    <source>
        <dbReference type="Proteomes" id="UP000030746"/>
    </source>
</evidence>
<evidence type="ECO:0000313" key="1">
    <source>
        <dbReference type="EMBL" id="ESP04915.1"/>
    </source>
</evidence>
<dbReference type="EMBL" id="KB199651">
    <property type="protein sequence ID" value="ESP04915.1"/>
    <property type="molecule type" value="Genomic_DNA"/>
</dbReference>
<dbReference type="HOGENOM" id="CLU_2123865_0_0_1"/>
<dbReference type="PANTHER" id="PTHR11610">
    <property type="entry name" value="LIPASE"/>
    <property type="match status" value="1"/>
</dbReference>
<proteinExistence type="predicted"/>
<reference evidence="1 2" key="1">
    <citation type="journal article" date="2013" name="Nature">
        <title>Insights into bilaterian evolution from three spiralian genomes.</title>
        <authorList>
            <person name="Simakov O."/>
            <person name="Marletaz F."/>
            <person name="Cho S.J."/>
            <person name="Edsinger-Gonzales E."/>
            <person name="Havlak P."/>
            <person name="Hellsten U."/>
            <person name="Kuo D.H."/>
            <person name="Larsson T."/>
            <person name="Lv J."/>
            <person name="Arendt D."/>
            <person name="Savage R."/>
            <person name="Osoegawa K."/>
            <person name="de Jong P."/>
            <person name="Grimwood J."/>
            <person name="Chapman J.A."/>
            <person name="Shapiro H."/>
            <person name="Aerts A."/>
            <person name="Otillar R.P."/>
            <person name="Terry A.Y."/>
            <person name="Boore J.L."/>
            <person name="Grigoriev I.V."/>
            <person name="Lindberg D.R."/>
            <person name="Seaver E.C."/>
            <person name="Weisblat D.A."/>
            <person name="Putnam N.H."/>
            <person name="Rokhsar D.S."/>
        </authorList>
    </citation>
    <scope>NUCLEOTIDE SEQUENCE [LARGE SCALE GENOMIC DNA]</scope>
</reference>
<dbReference type="InterPro" id="IPR000734">
    <property type="entry name" value="TAG_lipase"/>
</dbReference>
<dbReference type="InterPro" id="IPR029058">
    <property type="entry name" value="AB_hydrolase_fold"/>
</dbReference>
<keyword evidence="2" id="KW-1185">Reference proteome</keyword>
<dbReference type="KEGG" id="lgi:LOTGIDRAFT_229990"/>
<dbReference type="Gene3D" id="3.40.50.1820">
    <property type="entry name" value="alpha/beta hydrolase"/>
    <property type="match status" value="1"/>
</dbReference>
<dbReference type="RefSeq" id="XP_009044424.1">
    <property type="nucleotide sequence ID" value="XM_009046176.1"/>
</dbReference>
<dbReference type="AlphaFoldDB" id="V4CR15"/>
<dbReference type="GO" id="GO:0016298">
    <property type="term" value="F:lipase activity"/>
    <property type="evidence" value="ECO:0007669"/>
    <property type="project" value="InterPro"/>
</dbReference>
<dbReference type="GeneID" id="20248167"/>
<sequence>MASLVITVGWNVHGSDDTFGWKKNTPLGHVDFYPNGGSLQTGCPRSRPGSCSHIRAPLLFTNSIRRCQYLPRAGAANCPAGPVADVRMGYYSYTIMGRAPSTYCLETAGSPPYC</sequence>
<organism evidence="1 2">
    <name type="scientific">Lottia gigantea</name>
    <name type="common">Giant owl limpet</name>
    <dbReference type="NCBI Taxonomy" id="225164"/>
    <lineage>
        <taxon>Eukaryota</taxon>
        <taxon>Metazoa</taxon>
        <taxon>Spiralia</taxon>
        <taxon>Lophotrochozoa</taxon>
        <taxon>Mollusca</taxon>
        <taxon>Gastropoda</taxon>
        <taxon>Patellogastropoda</taxon>
        <taxon>Lottioidea</taxon>
        <taxon>Lottiidae</taxon>
        <taxon>Lottia</taxon>
    </lineage>
</organism>
<dbReference type="CTD" id="20248167"/>
<protein>
    <submittedName>
        <fullName evidence="1">Uncharacterized protein</fullName>
    </submittedName>
</protein>
<dbReference type="OrthoDB" id="199913at2759"/>
<dbReference type="SUPFAM" id="SSF53474">
    <property type="entry name" value="alpha/beta-Hydrolases"/>
    <property type="match status" value="1"/>
</dbReference>
<dbReference type="GO" id="GO:0016042">
    <property type="term" value="P:lipid catabolic process"/>
    <property type="evidence" value="ECO:0007669"/>
    <property type="project" value="TreeGrafter"/>
</dbReference>
<gene>
    <name evidence="1" type="ORF">LOTGIDRAFT_229990</name>
</gene>
<dbReference type="GO" id="GO:0005615">
    <property type="term" value="C:extracellular space"/>
    <property type="evidence" value="ECO:0007669"/>
    <property type="project" value="TreeGrafter"/>
</dbReference>
<dbReference type="Proteomes" id="UP000030746">
    <property type="component" value="Unassembled WGS sequence"/>
</dbReference>
<accession>V4CR15</accession>
<dbReference type="OMA" id="SEDCWIC"/>